<dbReference type="OMA" id="CKEDGDQ"/>
<dbReference type="Proteomes" id="UP000195402">
    <property type="component" value="Unassembled WGS sequence"/>
</dbReference>
<keyword evidence="2" id="KW-1185">Reference proteome</keyword>
<evidence type="ECO:0000313" key="1">
    <source>
        <dbReference type="EMBL" id="OVA16103.1"/>
    </source>
</evidence>
<sequence>MEAALAELERVQIQILKRITELEISHLPDQFSAIVSLSSQQEDCSEGTTESRLSSILRSNGVRDFSFKRVPSDYYDRALDSRRELLDAPSIHHLCKSIVLVLPFTFLNSRILL</sequence>
<dbReference type="PANTHER" id="PTHR30411">
    <property type="entry name" value="CYTOPLASMIC PROTEIN"/>
    <property type="match status" value="1"/>
</dbReference>
<reference evidence="1 2" key="1">
    <citation type="journal article" date="2017" name="Mol. Plant">
        <title>The Genome of Medicinal Plant Macleaya cordata Provides New Insights into Benzylisoquinoline Alkaloids Metabolism.</title>
        <authorList>
            <person name="Liu X."/>
            <person name="Liu Y."/>
            <person name="Huang P."/>
            <person name="Ma Y."/>
            <person name="Qing Z."/>
            <person name="Tang Q."/>
            <person name="Cao H."/>
            <person name="Cheng P."/>
            <person name="Zheng Y."/>
            <person name="Yuan Z."/>
            <person name="Zhou Y."/>
            <person name="Liu J."/>
            <person name="Tang Z."/>
            <person name="Zhuo Y."/>
            <person name="Zhang Y."/>
            <person name="Yu L."/>
            <person name="Huang J."/>
            <person name="Yang P."/>
            <person name="Peng Q."/>
            <person name="Zhang J."/>
            <person name="Jiang W."/>
            <person name="Zhang Z."/>
            <person name="Lin K."/>
            <person name="Ro D.K."/>
            <person name="Chen X."/>
            <person name="Xiong X."/>
            <person name="Shang Y."/>
            <person name="Huang S."/>
            <person name="Zeng J."/>
        </authorList>
    </citation>
    <scope>NUCLEOTIDE SEQUENCE [LARGE SCALE GENOMIC DNA]</scope>
    <source>
        <strain evidence="2">cv. BLH2017</strain>
        <tissue evidence="1">Root</tissue>
    </source>
</reference>
<proteinExistence type="predicted"/>
<evidence type="ECO:0000313" key="2">
    <source>
        <dbReference type="Proteomes" id="UP000195402"/>
    </source>
</evidence>
<comment type="caution">
    <text evidence="1">The sequence shown here is derived from an EMBL/GenBank/DDBJ whole genome shotgun (WGS) entry which is preliminary data.</text>
</comment>
<dbReference type="AlphaFoldDB" id="A0A200R054"/>
<dbReference type="EMBL" id="MVGT01000670">
    <property type="protein sequence ID" value="OVA16103.1"/>
    <property type="molecule type" value="Genomic_DNA"/>
</dbReference>
<accession>A0A200R054</accession>
<protein>
    <submittedName>
        <fullName evidence="1">Uncharacterized protein</fullName>
    </submittedName>
</protein>
<dbReference type="OrthoDB" id="1058301at2759"/>
<dbReference type="STRING" id="56857.A0A200R054"/>
<gene>
    <name evidence="1" type="ORF">BVC80_8815g20</name>
</gene>
<dbReference type="PANTHER" id="PTHR30411:SF4">
    <property type="entry name" value="YBAK_AMINOACYL-TRNA SYNTHETASE-ASSOCIATED DOMAIN-CONTAINING PROTEIN"/>
    <property type="match status" value="1"/>
</dbReference>
<organism evidence="1 2">
    <name type="scientific">Macleaya cordata</name>
    <name type="common">Five-seeded plume-poppy</name>
    <name type="synonym">Bocconia cordata</name>
    <dbReference type="NCBI Taxonomy" id="56857"/>
    <lineage>
        <taxon>Eukaryota</taxon>
        <taxon>Viridiplantae</taxon>
        <taxon>Streptophyta</taxon>
        <taxon>Embryophyta</taxon>
        <taxon>Tracheophyta</taxon>
        <taxon>Spermatophyta</taxon>
        <taxon>Magnoliopsida</taxon>
        <taxon>Ranunculales</taxon>
        <taxon>Papaveraceae</taxon>
        <taxon>Papaveroideae</taxon>
        <taxon>Macleaya</taxon>
    </lineage>
</organism>
<name>A0A200R054_MACCD</name>
<dbReference type="InParanoid" id="A0A200R054"/>